<dbReference type="PANTHER" id="PTHR11808:SF75">
    <property type="entry name" value="CYSTATHIONINE GAMMA-SYNTHASE"/>
    <property type="match status" value="1"/>
</dbReference>
<dbReference type="InterPro" id="IPR011821">
    <property type="entry name" value="O_succ_thio_ly"/>
</dbReference>
<dbReference type="InterPro" id="IPR015421">
    <property type="entry name" value="PyrdxlP-dep_Trfase_major"/>
</dbReference>
<dbReference type="PATRIC" id="fig|1444770.3.peg.214"/>
<dbReference type="GO" id="GO:0003962">
    <property type="term" value="F:cystathionine gamma-synthase activity"/>
    <property type="evidence" value="ECO:0007669"/>
    <property type="project" value="UniProtKB-EC"/>
</dbReference>
<dbReference type="GO" id="GO:0004123">
    <property type="term" value="F:cystathionine gamma-lyase activity"/>
    <property type="evidence" value="ECO:0007669"/>
    <property type="project" value="TreeGrafter"/>
</dbReference>
<name>Z9JLV7_9GAMM</name>
<dbReference type="KEGG" id="xtw:AB672_11200"/>
<dbReference type="PROSITE" id="PS00868">
    <property type="entry name" value="CYS_MET_METAB_PP"/>
    <property type="match status" value="1"/>
</dbReference>
<dbReference type="GO" id="GO:0030170">
    <property type="term" value="F:pyridoxal phosphate binding"/>
    <property type="evidence" value="ECO:0007669"/>
    <property type="project" value="InterPro"/>
</dbReference>
<sequence length="401" mass="42761">MSIHDTHQGACRVATSAVRAGIDSDTAHGAVTPPLVLSSNFSFERFGHKRKYDYTRSANPTRDLLGEALAELEGGVGGVVTATGIGAITLVLNTLLQPGDRLVVPHDAYGGSWRLFNALSQKGHFELITVDLTDPRSLVEALATPPKLVLIETPSNPLLRITDLREVIAAAHRVGALTVVDNTFMSPLLQRPLEFGADLVLHSTTKYINGHSDVVGGVVVARDAERHQQLVWWANALGLTGSPFDAFLTLRGLRTLEARLRVHQENAHMIAALLEGHPVVKRVYYPGLASHPGHALAGRQQKGFGAMISFELKGGEEAVRACVSGLRYFTLAESLGGVESLVAHPASMTHAAMTPEARAKAAISDGLLRLSVGIEASEDLIADLVAGLGRAQAVFDGAERQ</sequence>
<evidence type="ECO:0000313" key="6">
    <source>
        <dbReference type="EMBL" id="MCD8472671.1"/>
    </source>
</evidence>
<dbReference type="InterPro" id="IPR015422">
    <property type="entry name" value="PyrdxlP-dep_Trfase_small"/>
</dbReference>
<evidence type="ECO:0000256" key="2">
    <source>
        <dbReference type="ARBA" id="ARBA00022898"/>
    </source>
</evidence>
<dbReference type="EC" id="2.5.1.48" evidence="5"/>
<dbReference type="EMBL" id="JAJPPU010000002">
    <property type="protein sequence ID" value="MCD8472671.1"/>
    <property type="molecule type" value="Genomic_DNA"/>
</dbReference>
<dbReference type="GO" id="GO:0019346">
    <property type="term" value="P:transsulfuration"/>
    <property type="evidence" value="ECO:0007669"/>
    <property type="project" value="InterPro"/>
</dbReference>
<dbReference type="PIRSF" id="PIRSF001434">
    <property type="entry name" value="CGS"/>
    <property type="match status" value="1"/>
</dbReference>
<evidence type="ECO:0000313" key="5">
    <source>
        <dbReference type="EMBL" id="EWS79395.1"/>
    </source>
</evidence>
<evidence type="ECO:0000256" key="4">
    <source>
        <dbReference type="RuleBase" id="RU362118"/>
    </source>
</evidence>
<dbReference type="eggNOG" id="COG0626">
    <property type="taxonomic scope" value="Bacteria"/>
</dbReference>
<dbReference type="Proteomes" id="UP001430701">
    <property type="component" value="Unassembled WGS sequence"/>
</dbReference>
<evidence type="ECO:0000256" key="1">
    <source>
        <dbReference type="ARBA" id="ARBA00001933"/>
    </source>
</evidence>
<dbReference type="Gene3D" id="3.40.640.10">
    <property type="entry name" value="Type I PLP-dependent aspartate aminotransferase-like (Major domain)"/>
    <property type="match status" value="1"/>
</dbReference>
<dbReference type="OrthoDB" id="9805807at2"/>
<keyword evidence="5" id="KW-0808">Transferase</keyword>
<reference evidence="5 7" key="1">
    <citation type="journal article" date="2014" name="Genome Announc.">
        <title>Draft Genome Sequence of Xylella fastidiosa Pear Leaf Scorch Strain in Taiwan.</title>
        <authorList>
            <person name="Su C.C."/>
            <person name="Deng W.L."/>
            <person name="Jan F.J."/>
            <person name="Chang C.J."/>
            <person name="Huang H."/>
            <person name="Chen J."/>
        </authorList>
    </citation>
    <scope>NUCLEOTIDE SEQUENCE [LARGE SCALE GENOMIC DNA]</scope>
    <source>
        <strain evidence="5 7">PLS229</strain>
    </source>
</reference>
<keyword evidence="2 3" id="KW-0663">Pyridoxal phosphate</keyword>
<protein>
    <submittedName>
        <fullName evidence="5">Cystathionine gamma-synthase</fullName>
        <ecNumber evidence="5">2.5.1.48</ecNumber>
    </submittedName>
    <submittedName>
        <fullName evidence="6">O-succinylhomoserine (Thiol)-lyase</fullName>
    </submittedName>
</protein>
<evidence type="ECO:0000313" key="7">
    <source>
        <dbReference type="Proteomes" id="UP000020406"/>
    </source>
</evidence>
<dbReference type="InterPro" id="IPR015424">
    <property type="entry name" value="PyrdxlP-dep_Trfase"/>
</dbReference>
<dbReference type="GeneID" id="68901861"/>
<dbReference type="Proteomes" id="UP000020406">
    <property type="component" value="Unassembled WGS sequence"/>
</dbReference>
<dbReference type="FunFam" id="3.90.1150.10:FF:000008">
    <property type="entry name" value="Cystathionine gamma-synthase"/>
    <property type="match status" value="1"/>
</dbReference>
<comment type="caution">
    <text evidence="5">The sequence shown here is derived from an EMBL/GenBank/DDBJ whole genome shotgun (WGS) entry which is preliminary data.</text>
</comment>
<gene>
    <name evidence="5" type="ORF">AF72_00900</name>
    <name evidence="6" type="ORF">LPH55_04100</name>
</gene>
<dbReference type="GO" id="GO:0005737">
    <property type="term" value="C:cytoplasm"/>
    <property type="evidence" value="ECO:0007669"/>
    <property type="project" value="TreeGrafter"/>
</dbReference>
<dbReference type="CDD" id="cd00614">
    <property type="entry name" value="CGS_like"/>
    <property type="match status" value="1"/>
</dbReference>
<dbReference type="NCBIfam" id="TIGR02080">
    <property type="entry name" value="O_succ_thio_ly"/>
    <property type="match status" value="1"/>
</dbReference>
<feature type="modified residue" description="N6-(pyridoxal phosphate)lysine" evidence="3">
    <location>
        <position position="206"/>
    </location>
</feature>
<dbReference type="PANTHER" id="PTHR11808">
    <property type="entry name" value="TRANS-SULFURATION ENZYME FAMILY MEMBER"/>
    <property type="match status" value="1"/>
</dbReference>
<dbReference type="NCBIfam" id="NF006450">
    <property type="entry name" value="PRK08776.1"/>
    <property type="match status" value="1"/>
</dbReference>
<dbReference type="GO" id="GO:0019343">
    <property type="term" value="P:cysteine biosynthetic process via cystathionine"/>
    <property type="evidence" value="ECO:0007669"/>
    <property type="project" value="TreeGrafter"/>
</dbReference>
<accession>Z9JLV7</accession>
<dbReference type="FunFam" id="3.40.640.10:FF:000038">
    <property type="entry name" value="Cystathionine gamma-synthase"/>
    <property type="match status" value="1"/>
</dbReference>
<dbReference type="InterPro" id="IPR054542">
    <property type="entry name" value="Cys_met_metab_PP"/>
</dbReference>
<dbReference type="RefSeq" id="WP_038269836.1">
    <property type="nucleotide sequence ID" value="NZ_CP053627.1"/>
</dbReference>
<dbReference type="InterPro" id="IPR000277">
    <property type="entry name" value="Cys/Met-Metab_PyrdxlP-dep_enz"/>
</dbReference>
<proteinExistence type="inferred from homology"/>
<evidence type="ECO:0000313" key="8">
    <source>
        <dbReference type="Proteomes" id="UP001430701"/>
    </source>
</evidence>
<evidence type="ECO:0000256" key="3">
    <source>
        <dbReference type="PIRSR" id="PIRSR001434-2"/>
    </source>
</evidence>
<dbReference type="EMBL" id="JDSQ01000001">
    <property type="protein sequence ID" value="EWS79395.1"/>
    <property type="molecule type" value="Genomic_DNA"/>
</dbReference>
<organism evidence="5 7">
    <name type="scientific">Xylella taiwanensis</name>
    <dbReference type="NCBI Taxonomy" id="1444770"/>
    <lineage>
        <taxon>Bacteria</taxon>
        <taxon>Pseudomonadati</taxon>
        <taxon>Pseudomonadota</taxon>
        <taxon>Gammaproteobacteria</taxon>
        <taxon>Lysobacterales</taxon>
        <taxon>Lysobacteraceae</taxon>
        <taxon>Xylella</taxon>
    </lineage>
</organism>
<keyword evidence="8" id="KW-1185">Reference proteome</keyword>
<reference evidence="6" key="2">
    <citation type="submission" date="2021-11" db="EMBL/GenBank/DDBJ databases">
        <title>Genome sequence of Xylella taiwanensis PLS432.</title>
        <authorList>
            <person name="Weng L.-W."/>
            <person name="Su C.-C."/>
            <person name="Tsai C.-W."/>
            <person name="Kuo C.-H."/>
        </authorList>
    </citation>
    <scope>NUCLEOTIDE SEQUENCE</scope>
    <source>
        <strain evidence="6">PLS432</strain>
    </source>
</reference>
<dbReference type="AlphaFoldDB" id="Z9JLV7"/>
<comment type="similarity">
    <text evidence="4">Belongs to the trans-sulfuration enzymes family.</text>
</comment>
<dbReference type="Gene3D" id="3.90.1150.10">
    <property type="entry name" value="Aspartate Aminotransferase, domain 1"/>
    <property type="match status" value="1"/>
</dbReference>
<comment type="cofactor">
    <cofactor evidence="1 4">
        <name>pyridoxal 5'-phosphate</name>
        <dbReference type="ChEBI" id="CHEBI:597326"/>
    </cofactor>
</comment>
<dbReference type="SUPFAM" id="SSF53383">
    <property type="entry name" value="PLP-dependent transferases"/>
    <property type="match status" value="1"/>
</dbReference>
<dbReference type="Pfam" id="PF01053">
    <property type="entry name" value="Cys_Met_Meta_PP"/>
    <property type="match status" value="1"/>
</dbReference>
<dbReference type="STRING" id="1444770.AF72_00900"/>